<keyword evidence="4" id="KW-0456">Lyase</keyword>
<sequence>MHGTTSAPRIRVPALFFKPFFRRTAVTISFQELASNSKPIVPVIALPTLESALPLADTLSSCGFTMLEITLRTDCALDAINQLRQQRPELIIGAGTVKNSQQLQQALDAGAQFIVSPGTDSDMITQARAQQVALVPGVMTPSEIMQAANLGMDTVKLFPAALAGGTEFISAMAAVFQGVKFFPTGGVSEDNVNQYLALPNVICAGGTWLTPTSLISRGDWNKIHEIAQRC</sequence>
<evidence type="ECO:0000256" key="3">
    <source>
        <dbReference type="ARBA" id="ARBA00011233"/>
    </source>
</evidence>
<dbReference type="GO" id="GO:0016829">
    <property type="term" value="F:lyase activity"/>
    <property type="evidence" value="ECO:0007669"/>
    <property type="project" value="UniProtKB-KW"/>
</dbReference>
<dbReference type="NCBIfam" id="TIGR01182">
    <property type="entry name" value="eda"/>
    <property type="match status" value="1"/>
</dbReference>
<name>A0A2K9LF16_9GAMM</name>
<dbReference type="InterPro" id="IPR000887">
    <property type="entry name" value="Aldlse_KDPG_KHG"/>
</dbReference>
<keyword evidence="5" id="KW-0119">Carbohydrate metabolism</keyword>
<dbReference type="SUPFAM" id="SSF51569">
    <property type="entry name" value="Aldolase"/>
    <property type="match status" value="1"/>
</dbReference>
<evidence type="ECO:0000256" key="2">
    <source>
        <dbReference type="ARBA" id="ARBA00006906"/>
    </source>
</evidence>
<evidence type="ECO:0008006" key="8">
    <source>
        <dbReference type="Google" id="ProtNLM"/>
    </source>
</evidence>
<evidence type="ECO:0000256" key="1">
    <source>
        <dbReference type="ARBA" id="ARBA00004761"/>
    </source>
</evidence>
<organism evidence="6 7">
    <name type="scientific">Ketobacter alkanivorans</name>
    <dbReference type="NCBI Taxonomy" id="1917421"/>
    <lineage>
        <taxon>Bacteria</taxon>
        <taxon>Pseudomonadati</taxon>
        <taxon>Pseudomonadota</taxon>
        <taxon>Gammaproteobacteria</taxon>
        <taxon>Pseudomonadales</taxon>
        <taxon>Ketobacteraceae</taxon>
        <taxon>Ketobacter</taxon>
    </lineage>
</organism>
<protein>
    <recommendedName>
        <fullName evidence="8">2-dehydro-3-deoxy-phosphogluconate aldolase</fullName>
    </recommendedName>
</protein>
<evidence type="ECO:0000313" key="6">
    <source>
        <dbReference type="EMBL" id="AUM10966.1"/>
    </source>
</evidence>
<reference evidence="7" key="1">
    <citation type="submission" date="2017-08" db="EMBL/GenBank/DDBJ databases">
        <title>Direct submision.</title>
        <authorList>
            <person name="Kim S.-J."/>
            <person name="Rhee S.-K."/>
        </authorList>
    </citation>
    <scope>NUCLEOTIDE SEQUENCE [LARGE SCALE GENOMIC DNA]</scope>
    <source>
        <strain evidence="7">GI5</strain>
    </source>
</reference>
<dbReference type="InterPro" id="IPR031338">
    <property type="entry name" value="KDPG/KHG_AS_2"/>
</dbReference>
<comment type="pathway">
    <text evidence="1">Carbohydrate acid metabolism.</text>
</comment>
<keyword evidence="7" id="KW-1185">Reference proteome</keyword>
<dbReference type="InterPro" id="IPR013785">
    <property type="entry name" value="Aldolase_TIM"/>
</dbReference>
<comment type="similarity">
    <text evidence="2">Belongs to the KHG/KDPG aldolase family.</text>
</comment>
<dbReference type="PANTHER" id="PTHR30246:SF1">
    <property type="entry name" value="2-DEHYDRO-3-DEOXY-6-PHOSPHOGALACTONATE ALDOLASE-RELATED"/>
    <property type="match status" value="1"/>
</dbReference>
<proteinExistence type="inferred from homology"/>
<evidence type="ECO:0000256" key="5">
    <source>
        <dbReference type="ARBA" id="ARBA00023277"/>
    </source>
</evidence>
<dbReference type="NCBIfam" id="NF004325">
    <property type="entry name" value="PRK05718.1"/>
    <property type="match status" value="1"/>
</dbReference>
<comment type="subunit">
    <text evidence="3">Homotrimer.</text>
</comment>
<dbReference type="Gene3D" id="3.20.20.70">
    <property type="entry name" value="Aldolase class I"/>
    <property type="match status" value="1"/>
</dbReference>
<evidence type="ECO:0000313" key="7">
    <source>
        <dbReference type="Proteomes" id="UP000235116"/>
    </source>
</evidence>
<dbReference type="Proteomes" id="UP000235116">
    <property type="component" value="Chromosome"/>
</dbReference>
<dbReference type="PROSITE" id="PS00160">
    <property type="entry name" value="ALDOLASE_KDPG_KHG_2"/>
    <property type="match status" value="1"/>
</dbReference>
<evidence type="ECO:0000256" key="4">
    <source>
        <dbReference type="ARBA" id="ARBA00023239"/>
    </source>
</evidence>
<gene>
    <name evidence="6" type="ORF">Kalk_00260</name>
</gene>
<dbReference type="AlphaFoldDB" id="A0A2K9LF16"/>
<dbReference type="PANTHER" id="PTHR30246">
    <property type="entry name" value="2-KETO-3-DEOXY-6-PHOSPHOGLUCONATE ALDOLASE"/>
    <property type="match status" value="1"/>
</dbReference>
<accession>A0A2K9LF16</accession>
<dbReference type="KEGG" id="kak:Kalk_00260"/>
<dbReference type="CDD" id="cd00452">
    <property type="entry name" value="KDPG_aldolase"/>
    <property type="match status" value="1"/>
</dbReference>
<dbReference type="EMBL" id="CP022684">
    <property type="protein sequence ID" value="AUM10966.1"/>
    <property type="molecule type" value="Genomic_DNA"/>
</dbReference>
<dbReference type="Pfam" id="PF01081">
    <property type="entry name" value="Aldolase"/>
    <property type="match status" value="1"/>
</dbReference>